<dbReference type="InterPro" id="IPR050168">
    <property type="entry name" value="AAA_ATPase_domain"/>
</dbReference>
<keyword evidence="2" id="KW-0067">ATP-binding</keyword>
<protein>
    <recommendedName>
        <fullName evidence="3">AAA+ ATPase domain-containing protein</fullName>
    </recommendedName>
</protein>
<dbReference type="GO" id="GO:0016887">
    <property type="term" value="F:ATP hydrolysis activity"/>
    <property type="evidence" value="ECO:0007669"/>
    <property type="project" value="InterPro"/>
</dbReference>
<keyword evidence="5" id="KW-1185">Reference proteome</keyword>
<feature type="domain" description="AAA+ ATPase" evidence="3">
    <location>
        <begin position="352"/>
        <end position="487"/>
    </location>
</feature>
<feature type="non-terminal residue" evidence="4">
    <location>
        <position position="541"/>
    </location>
</feature>
<dbReference type="InterPro" id="IPR003593">
    <property type="entry name" value="AAA+_ATPase"/>
</dbReference>
<feature type="non-terminal residue" evidence="4">
    <location>
        <position position="1"/>
    </location>
</feature>
<dbReference type="PANTHER" id="PTHR23077">
    <property type="entry name" value="AAA-FAMILY ATPASE"/>
    <property type="match status" value="1"/>
</dbReference>
<dbReference type="InterPro" id="IPR003959">
    <property type="entry name" value="ATPase_AAA_core"/>
</dbReference>
<evidence type="ECO:0000259" key="3">
    <source>
        <dbReference type="SMART" id="SM00382"/>
    </source>
</evidence>
<dbReference type="SMART" id="SM00382">
    <property type="entry name" value="AAA"/>
    <property type="match status" value="1"/>
</dbReference>
<evidence type="ECO:0000256" key="2">
    <source>
        <dbReference type="ARBA" id="ARBA00022840"/>
    </source>
</evidence>
<evidence type="ECO:0000256" key="1">
    <source>
        <dbReference type="ARBA" id="ARBA00022741"/>
    </source>
</evidence>
<accession>A0AAW0YQS8</accession>
<dbReference type="SUPFAM" id="SSF52540">
    <property type="entry name" value="P-loop containing nucleoside triphosphate hydrolases"/>
    <property type="match status" value="1"/>
</dbReference>
<keyword evidence="1" id="KW-0547">Nucleotide-binding</keyword>
<evidence type="ECO:0000313" key="5">
    <source>
        <dbReference type="Proteomes" id="UP001445076"/>
    </source>
</evidence>
<dbReference type="EMBL" id="JARKIK010000002">
    <property type="protein sequence ID" value="KAK8753831.1"/>
    <property type="molecule type" value="Genomic_DNA"/>
</dbReference>
<gene>
    <name evidence="4" type="ORF">OTU49_017058</name>
</gene>
<dbReference type="GO" id="GO:0005524">
    <property type="term" value="F:ATP binding"/>
    <property type="evidence" value="ECO:0007669"/>
    <property type="project" value="UniProtKB-KW"/>
</dbReference>
<dbReference type="CDD" id="cd19481">
    <property type="entry name" value="RecA-like_protease"/>
    <property type="match status" value="1"/>
</dbReference>
<name>A0AAW0YQS8_CHEQU</name>
<dbReference type="Pfam" id="PF00004">
    <property type="entry name" value="AAA"/>
    <property type="match status" value="1"/>
</dbReference>
<comment type="caution">
    <text evidence="4">The sequence shown here is derived from an EMBL/GenBank/DDBJ whole genome shotgun (WGS) entry which is preliminary data.</text>
</comment>
<dbReference type="Gene3D" id="3.40.50.300">
    <property type="entry name" value="P-loop containing nucleotide triphosphate hydrolases"/>
    <property type="match status" value="1"/>
</dbReference>
<dbReference type="InterPro" id="IPR027417">
    <property type="entry name" value="P-loop_NTPase"/>
</dbReference>
<dbReference type="Gene3D" id="1.10.8.60">
    <property type="match status" value="1"/>
</dbReference>
<sequence length="541" mass="59035">EWLKKIFGSLHYRIVLINVRDLVRCNITAYTPVEVVLDNTSCAFLAIPDQNVRIGHVALHHKSCVQYFPEICSNTLLWVRKINTVNLTDEVLLTPSNTLPEQQHSFIERQLKYLLYNNFPLGSPFTLKLGDKVYLPSLNNADISFSVTSYNVCNKSRPSSLQGGSLVEDFKNLNLTGSDDLLYESSGSIPPLLVTVDECEISVVNNSSTSITSSAFLTLDEICSVSVASDSSVCDNDVLTSTPKKVITSDSNSRRSFLTSKTDNKEISLSEKDQSQINGGDCCQQSCGWIRTGLQTKVKLQQLKKSDDAAQPAAAQVVPKRTYCSNAAYTSLLKIMQTKLNIKFKENSLLGGWNGVLVCGASGTGKTMMVHKAAAELDLPVVTLTLAEVTRASVTPEDCVRNKFLLARQCAPSVLFLDEVDSVCVGGERRSHTRRDLTPAVIQGIQSLQVGGEAVLVVAATSQAESVGHKLRSPAALDKQLTVPLPNTCERDSILQQLLSCHKHSMNQGEVTAVAKQAYGFSGADMCVLLRCAWLHCVARL</sequence>
<organism evidence="4 5">
    <name type="scientific">Cherax quadricarinatus</name>
    <name type="common">Australian red claw crayfish</name>
    <dbReference type="NCBI Taxonomy" id="27406"/>
    <lineage>
        <taxon>Eukaryota</taxon>
        <taxon>Metazoa</taxon>
        <taxon>Ecdysozoa</taxon>
        <taxon>Arthropoda</taxon>
        <taxon>Crustacea</taxon>
        <taxon>Multicrustacea</taxon>
        <taxon>Malacostraca</taxon>
        <taxon>Eumalacostraca</taxon>
        <taxon>Eucarida</taxon>
        <taxon>Decapoda</taxon>
        <taxon>Pleocyemata</taxon>
        <taxon>Astacidea</taxon>
        <taxon>Parastacoidea</taxon>
        <taxon>Parastacidae</taxon>
        <taxon>Cherax</taxon>
    </lineage>
</organism>
<evidence type="ECO:0000313" key="4">
    <source>
        <dbReference type="EMBL" id="KAK8753831.1"/>
    </source>
</evidence>
<dbReference type="PANTHER" id="PTHR23077:SF171">
    <property type="entry name" value="NUCLEAR VALOSIN-CONTAINING PROTEIN-LIKE"/>
    <property type="match status" value="1"/>
</dbReference>
<reference evidence="4 5" key="1">
    <citation type="journal article" date="2024" name="BMC Genomics">
        <title>Genome assembly of redclaw crayfish (Cherax quadricarinatus) provides insights into its immune adaptation and hypoxia tolerance.</title>
        <authorList>
            <person name="Liu Z."/>
            <person name="Zheng J."/>
            <person name="Li H."/>
            <person name="Fang K."/>
            <person name="Wang S."/>
            <person name="He J."/>
            <person name="Zhou D."/>
            <person name="Weng S."/>
            <person name="Chi M."/>
            <person name="Gu Z."/>
            <person name="He J."/>
            <person name="Li F."/>
            <person name="Wang M."/>
        </authorList>
    </citation>
    <scope>NUCLEOTIDE SEQUENCE [LARGE SCALE GENOMIC DNA]</scope>
    <source>
        <strain evidence="4">ZL_2023a</strain>
    </source>
</reference>
<dbReference type="Proteomes" id="UP001445076">
    <property type="component" value="Unassembled WGS sequence"/>
</dbReference>
<proteinExistence type="predicted"/>
<dbReference type="AlphaFoldDB" id="A0AAW0YQS8"/>